<dbReference type="OrthoDB" id="4234112at2"/>
<dbReference type="EMBL" id="QQAZ01000002">
    <property type="protein sequence ID" value="RDI54012.1"/>
    <property type="molecule type" value="Genomic_DNA"/>
</dbReference>
<dbReference type="Proteomes" id="UP000255355">
    <property type="component" value="Unassembled WGS sequence"/>
</dbReference>
<evidence type="ECO:0000313" key="2">
    <source>
        <dbReference type="Proteomes" id="UP000255355"/>
    </source>
</evidence>
<reference evidence="1 2" key="1">
    <citation type="submission" date="2018-07" db="EMBL/GenBank/DDBJ databases">
        <title>Genomic Encyclopedia of Type Strains, Phase IV (KMG-IV): sequencing the most valuable type-strain genomes for metagenomic binning, comparative biology and taxonomic classification.</title>
        <authorList>
            <person name="Goeker M."/>
        </authorList>
    </citation>
    <scope>NUCLEOTIDE SEQUENCE [LARGE SCALE GENOMIC DNA]</scope>
    <source>
        <strain evidence="1 2">DSM 44952</strain>
    </source>
</reference>
<name>A0A370HAQ3_9NOCA</name>
<organism evidence="1 2">
    <name type="scientific">Nocardia mexicana</name>
    <dbReference type="NCBI Taxonomy" id="279262"/>
    <lineage>
        <taxon>Bacteria</taxon>
        <taxon>Bacillati</taxon>
        <taxon>Actinomycetota</taxon>
        <taxon>Actinomycetes</taxon>
        <taxon>Mycobacteriales</taxon>
        <taxon>Nocardiaceae</taxon>
        <taxon>Nocardia</taxon>
    </lineage>
</organism>
<sequence length="256" mass="28285">MLDPEMLDLGTPTTAYRQQMDTAKLVLLELANRRQSLVPGMTEYLQDKVHVDSGDVGRRPAHGWFYADAWQHEGHNIDEIFLNADLRNGGDNRFTAEDWFITLVHEAAHLWNHMNDVRGTSNRGRYHNREFAQVAVALGLHVTKHYLYGHLTPCLQPSAQVDYADLIALLDKSLVMVREPAKVKRTPKGSRAGTTTVGTITPTDDTQAKYIFACCACQTARGGPVTIRMAKGSWREDVAITCSACGQAFGVSTAAG</sequence>
<proteinExistence type="predicted"/>
<comment type="caution">
    <text evidence="1">The sequence shown here is derived from an EMBL/GenBank/DDBJ whole genome shotgun (WGS) entry which is preliminary data.</text>
</comment>
<dbReference type="RefSeq" id="WP_114699424.1">
    <property type="nucleotide sequence ID" value="NZ_QQAZ01000002.1"/>
</dbReference>
<keyword evidence="2" id="KW-1185">Reference proteome</keyword>
<dbReference type="STRING" id="1210089.GCA_001613165_01660"/>
<dbReference type="AlphaFoldDB" id="A0A370HAQ3"/>
<accession>A0A370HAQ3</accession>
<protein>
    <submittedName>
        <fullName evidence="1">SprT-like family protein</fullName>
    </submittedName>
</protein>
<gene>
    <name evidence="1" type="ORF">DFR68_102133</name>
</gene>
<evidence type="ECO:0000313" key="1">
    <source>
        <dbReference type="EMBL" id="RDI54012.1"/>
    </source>
</evidence>